<dbReference type="PROSITE" id="PS50943">
    <property type="entry name" value="HTH_CROC1"/>
    <property type="match status" value="1"/>
</dbReference>
<dbReference type="CDD" id="cd00093">
    <property type="entry name" value="HTH_XRE"/>
    <property type="match status" value="1"/>
</dbReference>
<sequence length="96" mass="10638">MARTWNEITADYRSNANPETMLIVDALTELVVRRIDLGLTQADVALRAGVPQSTIARIESLNKGLPTLKSLVKYANAVEIDLRLALIPFEDESKND</sequence>
<evidence type="ECO:0000313" key="3">
    <source>
        <dbReference type="Proteomes" id="UP000371977"/>
    </source>
</evidence>
<dbReference type="Pfam" id="PF01381">
    <property type="entry name" value="HTH_3"/>
    <property type="match status" value="1"/>
</dbReference>
<dbReference type="GO" id="GO:0003677">
    <property type="term" value="F:DNA binding"/>
    <property type="evidence" value="ECO:0007669"/>
    <property type="project" value="InterPro"/>
</dbReference>
<dbReference type="InterPro" id="IPR010982">
    <property type="entry name" value="Lambda_DNA-bd_dom_sf"/>
</dbReference>
<proteinExistence type="predicted"/>
<protein>
    <submittedName>
        <fullName evidence="2">XRE family transcriptional regulator</fullName>
    </submittedName>
</protein>
<dbReference type="RefSeq" id="WP_148623735.1">
    <property type="nucleotide sequence ID" value="NZ_SDGZ01000026.1"/>
</dbReference>
<comment type="caution">
    <text evidence="2">The sequence shown here is derived from an EMBL/GenBank/DDBJ whole genome shotgun (WGS) entry which is preliminary data.</text>
</comment>
<dbReference type="EMBL" id="SDGZ01000026">
    <property type="protein sequence ID" value="TYC47918.1"/>
    <property type="molecule type" value="Genomic_DNA"/>
</dbReference>
<dbReference type="Proteomes" id="UP000371977">
    <property type="component" value="Unassembled WGS sequence"/>
</dbReference>
<name>A0A6C2C1P6_9LACO</name>
<organism evidence="2 3">
    <name type="scientific">Weissella muntiaci</name>
    <dbReference type="NCBI Taxonomy" id="2508881"/>
    <lineage>
        <taxon>Bacteria</taxon>
        <taxon>Bacillati</taxon>
        <taxon>Bacillota</taxon>
        <taxon>Bacilli</taxon>
        <taxon>Lactobacillales</taxon>
        <taxon>Lactobacillaceae</taxon>
        <taxon>Weissella</taxon>
    </lineage>
</organism>
<reference evidence="2 3" key="1">
    <citation type="submission" date="2019-01" db="EMBL/GenBank/DDBJ databases">
        <title>Weissella sp. nov., a novel lactic acid bacterium isolated from animal feces.</title>
        <authorList>
            <person name="Wang L.-T."/>
        </authorList>
    </citation>
    <scope>NUCLEOTIDE SEQUENCE [LARGE SCALE GENOMIC DNA]</scope>
    <source>
        <strain evidence="2 3">8H-2</strain>
    </source>
</reference>
<dbReference type="OrthoDB" id="2224162at2"/>
<dbReference type="SUPFAM" id="SSF47413">
    <property type="entry name" value="lambda repressor-like DNA-binding domains"/>
    <property type="match status" value="1"/>
</dbReference>
<evidence type="ECO:0000259" key="1">
    <source>
        <dbReference type="PROSITE" id="PS50943"/>
    </source>
</evidence>
<dbReference type="SMART" id="SM00530">
    <property type="entry name" value="HTH_XRE"/>
    <property type="match status" value="1"/>
</dbReference>
<dbReference type="Gene3D" id="1.10.260.40">
    <property type="entry name" value="lambda repressor-like DNA-binding domains"/>
    <property type="match status" value="1"/>
</dbReference>
<dbReference type="AlphaFoldDB" id="A0A6C2C1P6"/>
<keyword evidence="3" id="KW-1185">Reference proteome</keyword>
<dbReference type="InterPro" id="IPR001387">
    <property type="entry name" value="Cro/C1-type_HTH"/>
</dbReference>
<evidence type="ECO:0000313" key="2">
    <source>
        <dbReference type="EMBL" id="TYC47918.1"/>
    </source>
</evidence>
<feature type="domain" description="HTH cro/C1-type" evidence="1">
    <location>
        <begin position="30"/>
        <end position="85"/>
    </location>
</feature>
<accession>A0A6C2C1P6</accession>
<gene>
    <name evidence="2" type="ORF">ESZ50_10425</name>
</gene>